<dbReference type="Gene3D" id="2.40.50.140">
    <property type="entry name" value="Nucleic acid-binding proteins"/>
    <property type="match status" value="1"/>
</dbReference>
<evidence type="ECO:0000256" key="3">
    <source>
        <dbReference type="ARBA" id="ARBA00009253"/>
    </source>
</evidence>
<dbReference type="InterPro" id="IPR017072">
    <property type="entry name" value="TF_Spt6"/>
</dbReference>
<reference evidence="11" key="1">
    <citation type="submission" date="2023-01" db="EMBL/GenBank/DDBJ databases">
        <title>The chitinases involved in constricting ring structure development in the nematode-trapping fungus Drechslerella dactyloides.</title>
        <authorList>
            <person name="Wang R."/>
            <person name="Zhang L."/>
            <person name="Tang P."/>
            <person name="Li S."/>
            <person name="Liang L."/>
        </authorList>
    </citation>
    <scope>NUCLEOTIDE SEQUENCE</scope>
    <source>
        <strain evidence="11">YMF1.00031</strain>
    </source>
</reference>
<feature type="compositionally biased region" description="Low complexity" evidence="9">
    <location>
        <begin position="1480"/>
        <end position="1493"/>
    </location>
</feature>
<keyword evidence="6 8" id="KW-0804">Transcription</keyword>
<protein>
    <recommendedName>
        <fullName evidence="8">Transcription elongation factor Spt6</fullName>
    </recommendedName>
</protein>
<dbReference type="Pfam" id="PF14633">
    <property type="entry name" value="SH2_2"/>
    <property type="match status" value="1"/>
</dbReference>
<dbReference type="SUPFAM" id="SSF158832">
    <property type="entry name" value="Tex N-terminal region-like"/>
    <property type="match status" value="1"/>
</dbReference>
<dbReference type="InterPro" id="IPR023323">
    <property type="entry name" value="Tex-like_dom_sf"/>
</dbReference>
<feature type="compositionally biased region" description="Basic residues" evidence="9">
    <location>
        <begin position="97"/>
        <end position="106"/>
    </location>
</feature>
<name>A0AAD6IW67_DREDA</name>
<dbReference type="CDD" id="cd09918">
    <property type="entry name" value="SH2_Nterm_SPT6_like"/>
    <property type="match status" value="1"/>
</dbReference>
<dbReference type="Proteomes" id="UP001221413">
    <property type="component" value="Unassembled WGS sequence"/>
</dbReference>
<evidence type="ECO:0000256" key="1">
    <source>
        <dbReference type="ARBA" id="ARBA00004123"/>
    </source>
</evidence>
<dbReference type="Gene3D" id="3.30.420.140">
    <property type="entry name" value="YqgF/RNase H-like domain"/>
    <property type="match status" value="1"/>
</dbReference>
<evidence type="ECO:0000256" key="8">
    <source>
        <dbReference type="PIRNR" id="PIRNR036947"/>
    </source>
</evidence>
<dbReference type="InterPro" id="IPR012340">
    <property type="entry name" value="NA-bd_OB-fold"/>
</dbReference>
<evidence type="ECO:0000256" key="6">
    <source>
        <dbReference type="ARBA" id="ARBA00023163"/>
    </source>
</evidence>
<feature type="domain" description="S1 motif" evidence="10">
    <location>
        <begin position="1173"/>
        <end position="1242"/>
    </location>
</feature>
<feature type="compositionally biased region" description="Acidic residues" evidence="9">
    <location>
        <begin position="172"/>
        <end position="184"/>
    </location>
</feature>
<feature type="region of interest" description="Disordered" evidence="9">
    <location>
        <begin position="79"/>
        <end position="298"/>
    </location>
</feature>
<dbReference type="InterPro" id="IPR012337">
    <property type="entry name" value="RNaseH-like_sf"/>
</dbReference>
<dbReference type="GO" id="GO:0034728">
    <property type="term" value="P:nucleosome organization"/>
    <property type="evidence" value="ECO:0007669"/>
    <property type="project" value="TreeGrafter"/>
</dbReference>
<evidence type="ECO:0000259" key="10">
    <source>
        <dbReference type="PROSITE" id="PS50126"/>
    </source>
</evidence>
<dbReference type="SUPFAM" id="SSF55550">
    <property type="entry name" value="SH2 domain"/>
    <property type="match status" value="1"/>
</dbReference>
<dbReference type="SUPFAM" id="SSF53098">
    <property type="entry name" value="Ribonuclease H-like"/>
    <property type="match status" value="1"/>
</dbReference>
<dbReference type="InterPro" id="IPR035019">
    <property type="entry name" value="Spt6_SH2_N"/>
</dbReference>
<evidence type="ECO:0000256" key="4">
    <source>
        <dbReference type="ARBA" id="ARBA00022454"/>
    </source>
</evidence>
<keyword evidence="7 8" id="KW-0539">Nucleus</keyword>
<dbReference type="InterPro" id="IPR037027">
    <property type="entry name" value="YqgF/RNaseH-like_dom_sf"/>
</dbReference>
<proteinExistence type="inferred from homology"/>
<dbReference type="PROSITE" id="PS50126">
    <property type="entry name" value="S1"/>
    <property type="match status" value="1"/>
</dbReference>
<gene>
    <name evidence="11" type="ORF">Dda_7670</name>
</gene>
<dbReference type="Pfam" id="PF22706">
    <property type="entry name" value="Tex_central_region"/>
    <property type="match status" value="1"/>
</dbReference>
<evidence type="ECO:0000256" key="9">
    <source>
        <dbReference type="SAM" id="MobiDB-lite"/>
    </source>
</evidence>
<dbReference type="Gene3D" id="1.10.150.850">
    <property type="entry name" value="Spt6, helix-hairpin-helix domain"/>
    <property type="match status" value="1"/>
</dbReference>
<dbReference type="Pfam" id="PF14635">
    <property type="entry name" value="HHH_7"/>
    <property type="match status" value="1"/>
</dbReference>
<dbReference type="GO" id="GO:0005694">
    <property type="term" value="C:chromosome"/>
    <property type="evidence" value="ECO:0007669"/>
    <property type="project" value="UniProtKB-SubCell"/>
</dbReference>
<dbReference type="Pfam" id="PF14641">
    <property type="entry name" value="HTH_44"/>
    <property type="match status" value="1"/>
</dbReference>
<sequence length="1501" mass="172090">MASVMPLTGRVPVLWRELRQVVACGDQRMCGAARQGKHLVFFFLRAASSSPCPSSGSDIIHPSVFSSRLLLRRFIGPAEDDSEDESMDEETGEIKKKASNGKKPKKSRDNDVNMDSSEEENTEDEEEGLAKVRENFIVDDDEEEEEEEEDSPSESDGRPARKRKRRRSAREEPDDEMDEDDLELIAENMGEERPRGNKLKRFKRGRVEERGIGEERALSEIFSEDEGDELEDLEDLEDDTTRRRGRDDGRGFAPVDEFEGFIDDEDFSEDGEEERGRESIRAREHKRATQMSTAGEGALNAEAMEKMEEIFGDGYEYEWALTTAEDIEEENRDQVMALEDVFEPSELKERMLTDEDNEIRSTDIPERFQLARKPYAHVKITDDEYAEEGNWIATLMFSTKRNLLPHHREPFFRAVNRVLDFIVKDNMEIPFIYQNRKDYIIHNEARGGDRLLSQDELWTVFELELKYRALIDKKNAVKRTYSSLSIQDEIYTSRIGDMENIEEIQDLQEYLQFQYSEEIKDLSAMQSNGANGVHKKRPGATRTIFDKIRKSRVYTLVKAFGISAAEFALNVSLDQKRKFPDEPAEFPNELADSCVDGRDFKTGSEVLKAAKMMLAEEFFMNPVLRRVVRQKLFINGQLDVKTTDKGLKKIDELHPYYEFKYLKNQSTMALLANPSRFLKMLAAESEGLVTLQIEMATKTRFLRQLYDLISSENYSDQADAWNEERKDVVDIAMEKLLHLMAKNYKENLKTVCEDELAKQVRKNYLERLDQAPYLAKGLKLGEIPRVLALSAGQANDLRDGVLALFMDEEGKALETLKLVGLRDSEEIKKLVELINRRKPDVVAIGGFTVATHNLYESLRKVIEEESLLVAGMDDDHNERALLDIWYIQDEVARLYMGSERAVTDFPSLSQLGRYCAGLARYMQNPLLEYAALGEDVYSINFHPDQQLLPPEKLKSNLESAMVDMVNLCGVDINDVVKSQYVANLLPYLCGLGPRKAGHILKMIGQNGGQVQSRSSMVGDPDRNIKPLMGPCVWTNCASFAIIQYEASESESEYLDSTRVHPQDYELGRKMAADALELDEEDVAVITNHGDDPGAVVRQLIEQDDQDKVNELILEEYADELEKNFNQRKRATLETIRAELQVPFEELRNPFRRLSAEEIFTKLTGETAESLGPGMIIPVNIRRITDRFLITKLDCGVSGNVASEEMSDKFGVSPHSLFHVSQTIQAKIKTLNIRSFYAELTLKESELRIPFRRTYDREPGEWDEDQEEKDRVALTVKQEEQHRAARVIKHPLFRAFNSRQAEEYLAQHSRGDVVIRPSSKGQDHIAITWKVGDGLYQHIDVLELEKENEFSIGRTLKVGGKYTYSDLDDLIFNHIKPMAKKVGEIERHDKFKNCTREQAEQWLTTYAEAFPGRTVYIFCPDTKRPGHFDLCFKTGLHKPCHSWKVTVVPQAFSLANNLYGDVNALCNGFKILFTNQQQQLQGRMEQQMRQQRYGGPPPPMRR</sequence>
<dbReference type="Gene3D" id="1.10.3500.10">
    <property type="entry name" value="Tex N-terminal region-like"/>
    <property type="match status" value="1"/>
</dbReference>
<evidence type="ECO:0000256" key="5">
    <source>
        <dbReference type="ARBA" id="ARBA00022999"/>
    </source>
</evidence>
<feature type="compositionally biased region" description="Acidic residues" evidence="9">
    <location>
        <begin position="256"/>
        <end position="273"/>
    </location>
</feature>
<feature type="region of interest" description="Disordered" evidence="9">
    <location>
        <begin position="1480"/>
        <end position="1501"/>
    </location>
</feature>
<evidence type="ECO:0000313" key="12">
    <source>
        <dbReference type="Proteomes" id="UP001221413"/>
    </source>
</evidence>
<dbReference type="PANTHER" id="PTHR10145">
    <property type="entry name" value="TRANSCRIPTION ELONGATION FACTOR SPT6"/>
    <property type="match status" value="1"/>
</dbReference>
<dbReference type="InterPro" id="IPR055179">
    <property type="entry name" value="Tex-like_central_region"/>
</dbReference>
<dbReference type="EMBL" id="JAQGDS010000010">
    <property type="protein sequence ID" value="KAJ6257881.1"/>
    <property type="molecule type" value="Genomic_DNA"/>
</dbReference>
<comment type="similarity">
    <text evidence="3 8">Belongs to the SPT6 family.</text>
</comment>
<dbReference type="PANTHER" id="PTHR10145:SF6">
    <property type="entry name" value="TRANSCRIPTION ELONGATION FACTOR SPT6"/>
    <property type="match status" value="1"/>
</dbReference>
<dbReference type="Pfam" id="PF21710">
    <property type="entry name" value="Spt6_S1"/>
    <property type="match status" value="1"/>
</dbReference>
<dbReference type="InterPro" id="IPR042066">
    <property type="entry name" value="Spt6_death-like"/>
</dbReference>
<feature type="compositionally biased region" description="Acidic residues" evidence="9">
    <location>
        <begin position="79"/>
        <end position="91"/>
    </location>
</feature>
<dbReference type="GO" id="GO:0140673">
    <property type="term" value="P:transcription elongation-coupled chromatin remodeling"/>
    <property type="evidence" value="ECO:0007669"/>
    <property type="project" value="InterPro"/>
</dbReference>
<feature type="compositionally biased region" description="Acidic residues" evidence="9">
    <location>
        <begin position="222"/>
        <end position="238"/>
    </location>
</feature>
<dbReference type="Pfam" id="PF14639">
    <property type="entry name" value="YqgF"/>
    <property type="match status" value="1"/>
</dbReference>
<keyword evidence="5" id="KW-0727">SH2 domain</keyword>
<dbReference type="CDD" id="cd09928">
    <property type="entry name" value="SH2_Cterm_SPT6_like"/>
    <property type="match status" value="1"/>
</dbReference>
<comment type="subcellular location">
    <subcellularLocation>
        <location evidence="2">Chromosome</location>
    </subcellularLocation>
    <subcellularLocation>
        <location evidence="1 8">Nucleus</location>
    </subcellularLocation>
</comment>
<dbReference type="InterPro" id="IPR028231">
    <property type="entry name" value="Spt6_YqgF"/>
</dbReference>
<feature type="compositionally biased region" description="Basic and acidic residues" evidence="9">
    <location>
        <begin position="239"/>
        <end position="250"/>
    </location>
</feature>
<organism evidence="11 12">
    <name type="scientific">Drechslerella dactyloides</name>
    <name type="common">Nematode-trapping fungus</name>
    <name type="synonym">Arthrobotrys dactyloides</name>
    <dbReference type="NCBI Taxonomy" id="74499"/>
    <lineage>
        <taxon>Eukaryota</taxon>
        <taxon>Fungi</taxon>
        <taxon>Dikarya</taxon>
        <taxon>Ascomycota</taxon>
        <taxon>Pezizomycotina</taxon>
        <taxon>Orbiliomycetes</taxon>
        <taxon>Orbiliales</taxon>
        <taxon>Orbiliaceae</taxon>
        <taxon>Drechslerella</taxon>
    </lineage>
</organism>
<feature type="compositionally biased region" description="Acidic residues" evidence="9">
    <location>
        <begin position="116"/>
        <end position="127"/>
    </location>
</feature>
<evidence type="ECO:0000256" key="7">
    <source>
        <dbReference type="ARBA" id="ARBA00023242"/>
    </source>
</evidence>
<dbReference type="GO" id="GO:0031491">
    <property type="term" value="F:nucleosome binding"/>
    <property type="evidence" value="ECO:0007669"/>
    <property type="project" value="TreeGrafter"/>
</dbReference>
<dbReference type="Gene3D" id="1.10.10.2740">
    <property type="entry name" value="Spt6, Death-like domain"/>
    <property type="match status" value="1"/>
</dbReference>
<dbReference type="InterPro" id="IPR032706">
    <property type="entry name" value="Spt6_HHH"/>
</dbReference>
<dbReference type="InterPro" id="IPR035420">
    <property type="entry name" value="Spt6_SH2"/>
</dbReference>
<comment type="function">
    <text evidence="8">Plays a role in maintenance of chromatin structure during RNA polymerase II transcription elongation thereby repressing transcription initiation from cryptic promoters. Mediates the reassembly of nucleosomes onto the promoters of at least a selected set of genes during repression; the nucleosome reassembly is essential for transcriptional repression.</text>
</comment>
<dbReference type="InterPro" id="IPR028088">
    <property type="entry name" value="Spt6_HTH_DNA-bd_dom"/>
</dbReference>
<dbReference type="GO" id="GO:0008023">
    <property type="term" value="C:transcription elongation factor complex"/>
    <property type="evidence" value="ECO:0007669"/>
    <property type="project" value="TreeGrafter"/>
</dbReference>
<dbReference type="InterPro" id="IPR035018">
    <property type="entry name" value="Spt6_SH2_C"/>
</dbReference>
<dbReference type="InterPro" id="IPR028083">
    <property type="entry name" value="Spt6_acidic_N_dom"/>
</dbReference>
<keyword evidence="12" id="KW-1185">Reference proteome</keyword>
<evidence type="ECO:0000313" key="11">
    <source>
        <dbReference type="EMBL" id="KAJ6257881.1"/>
    </source>
</evidence>
<dbReference type="FunFam" id="1.10.10.2740:FF:000002">
    <property type="entry name" value="Transcription elongation factor Spt6"/>
    <property type="match status" value="1"/>
</dbReference>
<dbReference type="InterPro" id="IPR003029">
    <property type="entry name" value="S1_domain"/>
</dbReference>
<dbReference type="InterPro" id="IPR010994">
    <property type="entry name" value="RuvA_2-like"/>
</dbReference>
<dbReference type="PIRSF" id="PIRSF036947">
    <property type="entry name" value="Spt6"/>
    <property type="match status" value="1"/>
</dbReference>
<dbReference type="Pfam" id="PF14632">
    <property type="entry name" value="SPT6_acidic"/>
    <property type="match status" value="1"/>
</dbReference>
<dbReference type="GO" id="GO:0003677">
    <property type="term" value="F:DNA binding"/>
    <property type="evidence" value="ECO:0007669"/>
    <property type="project" value="InterPro"/>
</dbReference>
<dbReference type="InterPro" id="IPR036860">
    <property type="entry name" value="SH2_dom_sf"/>
</dbReference>
<keyword evidence="4" id="KW-0158">Chromosome</keyword>
<dbReference type="InterPro" id="IPR023319">
    <property type="entry name" value="Tex-like_HTH_dom_sf"/>
</dbReference>
<dbReference type="Gene3D" id="3.30.505.10">
    <property type="entry name" value="SH2 domain"/>
    <property type="match status" value="2"/>
</dbReference>
<feature type="compositionally biased region" description="Acidic residues" evidence="9">
    <location>
        <begin position="137"/>
        <end position="153"/>
    </location>
</feature>
<dbReference type="InterPro" id="IPR049540">
    <property type="entry name" value="Spt6-like_S1"/>
</dbReference>
<comment type="caution">
    <text evidence="11">The sequence shown here is derived from an EMBL/GenBank/DDBJ whole genome shotgun (WGS) entry which is preliminary data.</text>
</comment>
<accession>A0AAD6IW67</accession>
<dbReference type="Gene3D" id="1.10.10.650">
    <property type="entry name" value="RuvA domain 2-like"/>
    <property type="match status" value="1"/>
</dbReference>
<dbReference type="SUPFAM" id="SSF50249">
    <property type="entry name" value="Nucleic acid-binding proteins"/>
    <property type="match status" value="1"/>
</dbReference>
<feature type="compositionally biased region" description="Basic and acidic residues" evidence="9">
    <location>
        <begin position="205"/>
        <end position="218"/>
    </location>
</feature>
<evidence type="ECO:0000256" key="2">
    <source>
        <dbReference type="ARBA" id="ARBA00004286"/>
    </source>
</evidence>
<dbReference type="SUPFAM" id="SSF47781">
    <property type="entry name" value="RuvA domain 2-like"/>
    <property type="match status" value="1"/>
</dbReference>
<dbReference type="GO" id="GO:0042393">
    <property type="term" value="F:histone binding"/>
    <property type="evidence" value="ECO:0007669"/>
    <property type="project" value="TreeGrafter"/>
</dbReference>
<dbReference type="FunFam" id="3.30.505.10:FF:000056">
    <property type="entry name" value="Transcription elongation factor Spt6"/>
    <property type="match status" value="1"/>
</dbReference>